<organism evidence="3 4">
    <name type="scientific">Brassica napus</name>
    <name type="common">Rape</name>
    <dbReference type="NCBI Taxonomy" id="3708"/>
    <lineage>
        <taxon>Eukaryota</taxon>
        <taxon>Viridiplantae</taxon>
        <taxon>Streptophyta</taxon>
        <taxon>Embryophyta</taxon>
        <taxon>Tracheophyta</taxon>
        <taxon>Spermatophyta</taxon>
        <taxon>Magnoliopsida</taxon>
        <taxon>eudicotyledons</taxon>
        <taxon>Gunneridae</taxon>
        <taxon>Pentapetalae</taxon>
        <taxon>rosids</taxon>
        <taxon>malvids</taxon>
        <taxon>Brassicales</taxon>
        <taxon>Brassicaceae</taxon>
        <taxon>Brassiceae</taxon>
        <taxon>Brassica</taxon>
    </lineage>
</organism>
<keyword evidence="4" id="KW-1185">Reference proteome</keyword>
<name>A0A078HAR9_BRANA</name>
<protein>
    <submittedName>
        <fullName evidence="3">BnaA08g04890D protein</fullName>
    </submittedName>
</protein>
<dbReference type="PaxDb" id="3708-A0A078HAR9"/>
<evidence type="ECO:0000313" key="3">
    <source>
        <dbReference type="EMBL" id="CDY34534.1"/>
    </source>
</evidence>
<evidence type="ECO:0000313" key="4">
    <source>
        <dbReference type="Proteomes" id="UP000028999"/>
    </source>
</evidence>
<dbReference type="AlphaFoldDB" id="A0A078HAR9"/>
<dbReference type="OMA" id="EIIVSRC"/>
<feature type="signal peptide" evidence="2">
    <location>
        <begin position="1"/>
        <end position="16"/>
    </location>
</feature>
<feature type="region of interest" description="Disordered" evidence="1">
    <location>
        <begin position="64"/>
        <end position="87"/>
    </location>
</feature>
<gene>
    <name evidence="3" type="primary">BnaA08g04890D</name>
    <name evidence="3" type="ORF">GSBRNA2T00056931001</name>
</gene>
<feature type="chain" id="PRO_5001736756" evidence="2">
    <location>
        <begin position="17"/>
        <end position="99"/>
    </location>
</feature>
<keyword evidence="2" id="KW-0732">Signal</keyword>
<reference evidence="3 4" key="1">
    <citation type="journal article" date="2014" name="Science">
        <title>Plant genetics. Early allopolyploid evolution in the post-Neolithic Brassica napus oilseed genome.</title>
        <authorList>
            <person name="Chalhoub B."/>
            <person name="Denoeud F."/>
            <person name="Liu S."/>
            <person name="Parkin I.A."/>
            <person name="Tang H."/>
            <person name="Wang X."/>
            <person name="Chiquet J."/>
            <person name="Belcram H."/>
            <person name="Tong C."/>
            <person name="Samans B."/>
            <person name="Correa M."/>
            <person name="Da Silva C."/>
            <person name="Just J."/>
            <person name="Falentin C."/>
            <person name="Koh C.S."/>
            <person name="Le Clainche I."/>
            <person name="Bernard M."/>
            <person name="Bento P."/>
            <person name="Noel B."/>
            <person name="Labadie K."/>
            <person name="Alberti A."/>
            <person name="Charles M."/>
            <person name="Arnaud D."/>
            <person name="Guo H."/>
            <person name="Daviaud C."/>
            <person name="Alamery S."/>
            <person name="Jabbari K."/>
            <person name="Zhao M."/>
            <person name="Edger P.P."/>
            <person name="Chelaifa H."/>
            <person name="Tack D."/>
            <person name="Lassalle G."/>
            <person name="Mestiri I."/>
            <person name="Schnel N."/>
            <person name="Le Paslier M.C."/>
            <person name="Fan G."/>
            <person name="Renault V."/>
            <person name="Bayer P.E."/>
            <person name="Golicz A.A."/>
            <person name="Manoli S."/>
            <person name="Lee T.H."/>
            <person name="Thi V.H."/>
            <person name="Chalabi S."/>
            <person name="Hu Q."/>
            <person name="Fan C."/>
            <person name="Tollenaere R."/>
            <person name="Lu Y."/>
            <person name="Battail C."/>
            <person name="Shen J."/>
            <person name="Sidebottom C.H."/>
            <person name="Wang X."/>
            <person name="Canaguier A."/>
            <person name="Chauveau A."/>
            <person name="Berard A."/>
            <person name="Deniot G."/>
            <person name="Guan M."/>
            <person name="Liu Z."/>
            <person name="Sun F."/>
            <person name="Lim Y.P."/>
            <person name="Lyons E."/>
            <person name="Town C.D."/>
            <person name="Bancroft I."/>
            <person name="Wang X."/>
            <person name="Meng J."/>
            <person name="Ma J."/>
            <person name="Pires J.C."/>
            <person name="King G.J."/>
            <person name="Brunel D."/>
            <person name="Delourme R."/>
            <person name="Renard M."/>
            <person name="Aury J.M."/>
            <person name="Adams K.L."/>
            <person name="Batley J."/>
            <person name="Snowdon R.J."/>
            <person name="Tost J."/>
            <person name="Edwards D."/>
            <person name="Zhou Y."/>
            <person name="Hua W."/>
            <person name="Sharpe A.G."/>
            <person name="Paterson A.H."/>
            <person name="Guan C."/>
            <person name="Wincker P."/>
        </authorList>
    </citation>
    <scope>NUCLEOTIDE SEQUENCE [LARGE SCALE GENOMIC DNA]</scope>
    <source>
        <strain evidence="4">cv. Darmor-bzh</strain>
    </source>
</reference>
<dbReference type="EMBL" id="LK032336">
    <property type="protein sequence ID" value="CDY34534.1"/>
    <property type="molecule type" value="Genomic_DNA"/>
</dbReference>
<evidence type="ECO:0000256" key="1">
    <source>
        <dbReference type="SAM" id="MobiDB-lite"/>
    </source>
</evidence>
<accession>A0A078HAR9</accession>
<proteinExistence type="predicted"/>
<evidence type="ECO:0000256" key="2">
    <source>
        <dbReference type="SAM" id="SignalP"/>
    </source>
</evidence>
<sequence length="99" mass="10901">MTILILLMVLHCPLLGSTPLTLIWLQRRDEGRSFHFVRRRLDAVDLKSGKCSLSSPSHEISLTMEVSAKSPTKSASMTDSGGDETDLPITTTEIIVSRC</sequence>
<dbReference type="Proteomes" id="UP000028999">
    <property type="component" value="Unassembled WGS sequence"/>
</dbReference>
<dbReference type="Gramene" id="CDY34534">
    <property type="protein sequence ID" value="CDY34534"/>
    <property type="gene ID" value="GSBRNA2T00056931001"/>
</dbReference>
<feature type="compositionally biased region" description="Polar residues" evidence="1">
    <location>
        <begin position="69"/>
        <end position="79"/>
    </location>
</feature>